<dbReference type="EMBL" id="JTDB02000003">
    <property type="protein sequence ID" value="NLP62202.1"/>
    <property type="molecule type" value="Genomic_DNA"/>
</dbReference>
<keyword evidence="3" id="KW-1185">Reference proteome</keyword>
<protein>
    <submittedName>
        <fullName evidence="2">Uncharacterized protein</fullName>
    </submittedName>
</protein>
<dbReference type="AlphaFoldDB" id="A0A8T6ZBZ9"/>
<dbReference type="Proteomes" id="UP000030460">
    <property type="component" value="Unassembled WGS sequence"/>
</dbReference>
<evidence type="ECO:0000313" key="3">
    <source>
        <dbReference type="Proteomes" id="UP000030460"/>
    </source>
</evidence>
<reference evidence="2" key="2">
    <citation type="submission" date="2020-04" db="EMBL/GenBank/DDBJ databases">
        <authorList>
            <person name="Alexandrino P."/>
            <person name="Mendonca T."/>
            <person name="Guaman L."/>
            <person name="Cherix J."/>
            <person name="Lozano-Sakalauskas G."/>
            <person name="Fujita A."/>
            <person name="Filho E.R."/>
            <person name="Long P."/>
            <person name="Padilla G."/>
            <person name="Taciro M.K."/>
            <person name="Gomez J.G."/>
            <person name="Silva L.F."/>
            <person name="Torres M."/>
        </authorList>
    </citation>
    <scope>NUCLEOTIDE SEQUENCE</scope>
    <source>
        <strain evidence="2">LMG 19450</strain>
    </source>
</reference>
<proteinExistence type="predicted"/>
<reference evidence="2" key="1">
    <citation type="journal article" date="2015" name="Genome Announc.">
        <title>Draft Genome Sequence of the Polyhydroxyalkanoate-Producing Bacterium Burkholderia sacchari LMG 19450 Isolated from Brazilian Sugarcane Plantation Soil.</title>
        <authorList>
            <person name="Alexandrino P.M."/>
            <person name="Mendonca T.T."/>
            <person name="Guaman Bautista L.P."/>
            <person name="Cherix J."/>
            <person name="Lozano-Sakalauskas G.C."/>
            <person name="Fujita A."/>
            <person name="Ramos Filho E."/>
            <person name="Long P."/>
            <person name="Padilla G."/>
            <person name="Taciro M.K."/>
            <person name="Gomez J.G."/>
            <person name="Silva L.F."/>
        </authorList>
    </citation>
    <scope>NUCLEOTIDE SEQUENCE</scope>
    <source>
        <strain evidence="2">LMG 19450</strain>
    </source>
</reference>
<accession>A0A8T6ZBZ9</accession>
<evidence type="ECO:0000256" key="1">
    <source>
        <dbReference type="SAM" id="MobiDB-lite"/>
    </source>
</evidence>
<feature type="region of interest" description="Disordered" evidence="1">
    <location>
        <begin position="1"/>
        <end position="35"/>
    </location>
</feature>
<feature type="compositionally biased region" description="Polar residues" evidence="1">
    <location>
        <begin position="18"/>
        <end position="31"/>
    </location>
</feature>
<sequence>MAAVSAPGALPVAPDVVDSSTGLPGEASSTGMPAPIVPAAPLAGSAESATIAQLGAVALSAA</sequence>
<comment type="caution">
    <text evidence="2">The sequence shown here is derived from an EMBL/GenBank/DDBJ whole genome shotgun (WGS) entry which is preliminary data.</text>
</comment>
<organism evidence="2 3">
    <name type="scientific">Paraburkholderia sacchari</name>
    <dbReference type="NCBI Taxonomy" id="159450"/>
    <lineage>
        <taxon>Bacteria</taxon>
        <taxon>Pseudomonadati</taxon>
        <taxon>Pseudomonadota</taxon>
        <taxon>Betaproteobacteria</taxon>
        <taxon>Burkholderiales</taxon>
        <taxon>Burkholderiaceae</taxon>
        <taxon>Paraburkholderia</taxon>
    </lineage>
</organism>
<evidence type="ECO:0000313" key="2">
    <source>
        <dbReference type="EMBL" id="NLP62202.1"/>
    </source>
</evidence>
<gene>
    <name evidence="2" type="ORF">NH14_013665</name>
</gene>
<name>A0A8T6ZBZ9_9BURK</name>
<dbReference type="RefSeq" id="WP_152617068.1">
    <property type="nucleotide sequence ID" value="NZ_CADFGF010000003.1"/>
</dbReference>